<evidence type="ECO:0000313" key="2">
    <source>
        <dbReference type="Proteomes" id="UP000435648"/>
    </source>
</evidence>
<evidence type="ECO:0000313" key="1">
    <source>
        <dbReference type="EMBL" id="QGZ33916.1"/>
    </source>
</evidence>
<sequence>MELAVAAIAQVGSALGLGASGTAAATAGAATGAASGFGSTALSVLQGVGTAAGILGQLGGASESAALQADIQAGQEKVQGTQAETRMKQELLRILGENQVATAAAGIDITAGIGQQANQTAKRRAASELSISRENSDMQSALYRLRANGLRTRARGERFGGLVGAFGTGAQFGIDLAARG</sequence>
<dbReference type="OrthoDB" id="9847030at2"/>
<dbReference type="EMBL" id="CP046908">
    <property type="protein sequence ID" value="QGZ33916.1"/>
    <property type="molecule type" value="Genomic_DNA"/>
</dbReference>
<accession>A0A857C4E5</accession>
<reference evidence="1 2" key="1">
    <citation type="submission" date="2019-12" db="EMBL/GenBank/DDBJ databases">
        <title>The genome of Stappia indica PHM037.</title>
        <authorList>
            <person name="Kacar D."/>
            <person name="Galan B."/>
            <person name="Canedo L."/>
            <person name="Rodriguez P."/>
            <person name="de la Calle F."/>
            <person name="Garcia J.L."/>
        </authorList>
    </citation>
    <scope>NUCLEOTIDE SEQUENCE [LARGE SCALE GENOMIC DNA]</scope>
    <source>
        <strain evidence="1 2">PHM037</strain>
    </source>
</reference>
<name>A0A857C4E5_9HYPH</name>
<dbReference type="AlphaFoldDB" id="A0A857C4E5"/>
<dbReference type="Proteomes" id="UP000435648">
    <property type="component" value="Chromosome"/>
</dbReference>
<gene>
    <name evidence="1" type="ORF">GH266_04965</name>
</gene>
<dbReference type="KEGG" id="siw:GH266_04965"/>
<dbReference type="RefSeq" id="WP_158192906.1">
    <property type="nucleotide sequence ID" value="NZ_CP046908.1"/>
</dbReference>
<proteinExistence type="predicted"/>
<organism evidence="1 2">
    <name type="scientific">Stappia indica</name>
    <dbReference type="NCBI Taxonomy" id="538381"/>
    <lineage>
        <taxon>Bacteria</taxon>
        <taxon>Pseudomonadati</taxon>
        <taxon>Pseudomonadota</taxon>
        <taxon>Alphaproteobacteria</taxon>
        <taxon>Hyphomicrobiales</taxon>
        <taxon>Stappiaceae</taxon>
        <taxon>Stappia</taxon>
    </lineage>
</organism>
<protein>
    <submittedName>
        <fullName evidence="1">Uncharacterized protein</fullName>
    </submittedName>
</protein>